<dbReference type="OrthoDB" id="1884734at2759"/>
<dbReference type="AlphaFoldDB" id="A0A7J0EE07"/>
<evidence type="ECO:0000313" key="1">
    <source>
        <dbReference type="EMBL" id="GFY83877.1"/>
    </source>
</evidence>
<gene>
    <name evidence="1" type="ORF">Acr_03g0006510</name>
</gene>
<organism evidence="1 2">
    <name type="scientific">Actinidia rufa</name>
    <dbReference type="NCBI Taxonomy" id="165716"/>
    <lineage>
        <taxon>Eukaryota</taxon>
        <taxon>Viridiplantae</taxon>
        <taxon>Streptophyta</taxon>
        <taxon>Embryophyta</taxon>
        <taxon>Tracheophyta</taxon>
        <taxon>Spermatophyta</taxon>
        <taxon>Magnoliopsida</taxon>
        <taxon>eudicotyledons</taxon>
        <taxon>Gunneridae</taxon>
        <taxon>Pentapetalae</taxon>
        <taxon>asterids</taxon>
        <taxon>Ericales</taxon>
        <taxon>Actinidiaceae</taxon>
        <taxon>Actinidia</taxon>
    </lineage>
</organism>
<evidence type="ECO:0000313" key="2">
    <source>
        <dbReference type="Proteomes" id="UP000585474"/>
    </source>
</evidence>
<dbReference type="EMBL" id="BJWL01000003">
    <property type="protein sequence ID" value="GFY83877.1"/>
    <property type="molecule type" value="Genomic_DNA"/>
</dbReference>
<dbReference type="InterPro" id="IPR045206">
    <property type="entry name" value="Maestro_heat-like_prot"/>
</dbReference>
<dbReference type="GO" id="GO:0005737">
    <property type="term" value="C:cytoplasm"/>
    <property type="evidence" value="ECO:0007669"/>
    <property type="project" value="TreeGrafter"/>
</dbReference>
<name>A0A7J0EE07_9ERIC</name>
<proteinExistence type="predicted"/>
<comment type="caution">
    <text evidence="1">The sequence shown here is derived from an EMBL/GenBank/DDBJ whole genome shotgun (WGS) entry which is preliminary data.</text>
</comment>
<reference evidence="1 2" key="1">
    <citation type="submission" date="2019-07" db="EMBL/GenBank/DDBJ databases">
        <title>De Novo Assembly of kiwifruit Actinidia rufa.</title>
        <authorList>
            <person name="Sugita-Konishi S."/>
            <person name="Sato K."/>
            <person name="Mori E."/>
            <person name="Abe Y."/>
            <person name="Kisaki G."/>
            <person name="Hamano K."/>
            <person name="Suezawa K."/>
            <person name="Otani M."/>
            <person name="Fukuda T."/>
            <person name="Manabe T."/>
            <person name="Gomi K."/>
            <person name="Tabuchi M."/>
            <person name="Akimitsu K."/>
            <person name="Kataoka I."/>
        </authorList>
    </citation>
    <scope>NUCLEOTIDE SEQUENCE [LARGE SCALE GENOMIC DNA]</scope>
    <source>
        <strain evidence="2">cv. Fuchu</strain>
    </source>
</reference>
<dbReference type="PANTHER" id="PTHR23120">
    <property type="entry name" value="MAESTRO-RELATED HEAT DOMAIN-CONTAINING"/>
    <property type="match status" value="1"/>
</dbReference>
<dbReference type="Proteomes" id="UP000585474">
    <property type="component" value="Unassembled WGS sequence"/>
</dbReference>
<keyword evidence="2" id="KW-1185">Reference proteome</keyword>
<accession>A0A7J0EE07</accession>
<dbReference type="PANTHER" id="PTHR23120:SF0">
    <property type="entry name" value="MAESTRO HEAT-LIKE REPEAT FAMILY MEMBER 1"/>
    <property type="match status" value="1"/>
</dbReference>
<sequence>MKEDEKKGPGIALQHKHNPAFSQHTILSFLFLEHVIYVLNQIHVLNGDLEKGDSSRHSTDCHIGNDILQAAIFAVTAFFRGGGKVGKRAVEQSYSAVLAALLLQLGGCHGLASSGQGESLRAPSNCIPGIL</sequence>
<protein>
    <submittedName>
        <fullName evidence="1">ARM repeat superfamily protein</fullName>
    </submittedName>
</protein>